<organism evidence="2">
    <name type="scientific">Scrofimicrobium appendicitidis</name>
    <dbReference type="NCBI Taxonomy" id="3079930"/>
    <lineage>
        <taxon>Bacteria</taxon>
        <taxon>Bacillati</taxon>
        <taxon>Actinomycetota</taxon>
        <taxon>Actinomycetes</taxon>
        <taxon>Actinomycetales</taxon>
        <taxon>Actinomycetaceae</taxon>
        <taxon>Scrofimicrobium</taxon>
    </lineage>
</organism>
<gene>
    <name evidence="2" type="ORF">SAC06_00345</name>
</gene>
<dbReference type="KEGG" id="sapp:SAC06_00345"/>
<protein>
    <submittedName>
        <fullName evidence="2">DciA family protein</fullName>
    </submittedName>
</protein>
<dbReference type="EMBL" id="CP138335">
    <property type="protein sequence ID" value="XBW08046.1"/>
    <property type="molecule type" value="Genomic_DNA"/>
</dbReference>
<dbReference type="InterPro" id="IPR007922">
    <property type="entry name" value="DciA-like"/>
</dbReference>
<feature type="region of interest" description="Disordered" evidence="1">
    <location>
        <begin position="44"/>
        <end position="83"/>
    </location>
</feature>
<feature type="region of interest" description="Disordered" evidence="1">
    <location>
        <begin position="175"/>
        <end position="198"/>
    </location>
</feature>
<proteinExistence type="predicted"/>
<feature type="region of interest" description="Disordered" evidence="1">
    <location>
        <begin position="1"/>
        <end position="20"/>
    </location>
</feature>
<dbReference type="PANTHER" id="PTHR36456:SF1">
    <property type="entry name" value="UPF0232 PROTEIN SCO3875"/>
    <property type="match status" value="1"/>
</dbReference>
<sequence length="198" mass="22004">MTETPNLPPESSAGRPEDQEAFVREAFERMRQASVGLPIRRRFDWAGTRQPQQVDEAEPASTGWRPGPGMARSKNGTGPSRFDPQPLGSVIGRLAARPEWQVPLSLGDVAAHWEEIVGPQVAQHCEIESFADGKLQVRTDSTAWAQQLRLLLPTIERRVAEELGEQAVRQVVVHGPRPPSWHHGQFRVPGRGPRDTYG</sequence>
<evidence type="ECO:0000313" key="2">
    <source>
        <dbReference type="EMBL" id="XBW08046.1"/>
    </source>
</evidence>
<accession>A0AAU7V705</accession>
<dbReference type="RefSeq" id="WP_350258246.1">
    <property type="nucleotide sequence ID" value="NZ_CP138335.1"/>
</dbReference>
<evidence type="ECO:0000256" key="1">
    <source>
        <dbReference type="SAM" id="MobiDB-lite"/>
    </source>
</evidence>
<dbReference type="Pfam" id="PF05258">
    <property type="entry name" value="DciA"/>
    <property type="match status" value="1"/>
</dbReference>
<reference evidence="2" key="1">
    <citation type="submission" date="2023-11" db="EMBL/GenBank/DDBJ databases">
        <title>Scrofimicrobium hongkongense sp. nov., isolated from a patient with peritonitis.</title>
        <authorList>
            <person name="Lao H.Y."/>
            <person name="Wong A.Y.P."/>
            <person name="Ng T.L."/>
            <person name="Wong R.Y.L."/>
            <person name="Yau M.C.Y."/>
            <person name="Lam J.Y.W."/>
            <person name="Siu G.K.H."/>
        </authorList>
    </citation>
    <scope>NUCLEOTIDE SEQUENCE</scope>
    <source>
        <strain evidence="2">R131</strain>
    </source>
</reference>
<name>A0AAU7V705_9ACTO</name>
<dbReference type="AlphaFoldDB" id="A0AAU7V705"/>
<dbReference type="PANTHER" id="PTHR36456">
    <property type="entry name" value="UPF0232 PROTEIN SCO3875"/>
    <property type="match status" value="1"/>
</dbReference>